<dbReference type="InParanoid" id="A0A7F5RJ34"/>
<evidence type="ECO:0000256" key="4">
    <source>
        <dbReference type="ARBA" id="ARBA00022825"/>
    </source>
</evidence>
<dbReference type="PANTHER" id="PTHR24276">
    <property type="entry name" value="POLYSERASE-RELATED"/>
    <property type="match status" value="1"/>
</dbReference>
<dbReference type="PROSITE" id="PS00134">
    <property type="entry name" value="TRYPSIN_HIS"/>
    <property type="match status" value="1"/>
</dbReference>
<accession>A0A7F5RJ34</accession>
<dbReference type="Gene3D" id="2.40.10.10">
    <property type="entry name" value="Trypsin-like serine proteases"/>
    <property type="match status" value="2"/>
</dbReference>
<keyword evidence="7" id="KW-0732">Signal</keyword>
<dbReference type="AlphaFoldDB" id="A0A7F5RJ34"/>
<dbReference type="Proteomes" id="UP000192223">
    <property type="component" value="Unplaced"/>
</dbReference>
<dbReference type="InterPro" id="IPR050430">
    <property type="entry name" value="Peptidase_S1"/>
</dbReference>
<comment type="similarity">
    <text evidence="1">Belongs to the peptidase S1 family.</text>
</comment>
<dbReference type="FunCoup" id="A0A7F5RJ34">
    <property type="interactions" value="51"/>
</dbReference>
<protein>
    <submittedName>
        <fullName evidence="10">Brachyurin-like</fullName>
    </submittedName>
</protein>
<dbReference type="Pfam" id="PF00089">
    <property type="entry name" value="Trypsin"/>
    <property type="match status" value="1"/>
</dbReference>
<feature type="chain" id="PRO_5029018500" evidence="7">
    <location>
        <begin position="17"/>
        <end position="277"/>
    </location>
</feature>
<dbReference type="InterPro" id="IPR043504">
    <property type="entry name" value="Peptidase_S1_PA_chymotrypsin"/>
</dbReference>
<keyword evidence="2 6" id="KW-0645">Protease</keyword>
<evidence type="ECO:0000256" key="5">
    <source>
        <dbReference type="ARBA" id="ARBA00023157"/>
    </source>
</evidence>
<dbReference type="FunFam" id="2.40.10.10:FF:000034">
    <property type="entry name" value="Eupolytin"/>
    <property type="match status" value="1"/>
</dbReference>
<keyword evidence="5" id="KW-1015">Disulfide bond</keyword>
<dbReference type="SMART" id="SM00020">
    <property type="entry name" value="Tryp_SPc"/>
    <property type="match status" value="1"/>
</dbReference>
<dbReference type="GO" id="GO:0006508">
    <property type="term" value="P:proteolysis"/>
    <property type="evidence" value="ECO:0007669"/>
    <property type="project" value="UniProtKB-KW"/>
</dbReference>
<dbReference type="CDD" id="cd00190">
    <property type="entry name" value="Tryp_SPc"/>
    <property type="match status" value="1"/>
</dbReference>
<dbReference type="InterPro" id="IPR001254">
    <property type="entry name" value="Trypsin_dom"/>
</dbReference>
<evidence type="ECO:0000259" key="8">
    <source>
        <dbReference type="PROSITE" id="PS50240"/>
    </source>
</evidence>
<feature type="signal peptide" evidence="7">
    <location>
        <begin position="1"/>
        <end position="16"/>
    </location>
</feature>
<evidence type="ECO:0000256" key="3">
    <source>
        <dbReference type="ARBA" id="ARBA00022801"/>
    </source>
</evidence>
<dbReference type="OrthoDB" id="5565075at2759"/>
<feature type="domain" description="Peptidase S1" evidence="8">
    <location>
        <begin position="43"/>
        <end position="273"/>
    </location>
</feature>
<evidence type="ECO:0000313" key="10">
    <source>
        <dbReference type="RefSeq" id="XP_025835880.1"/>
    </source>
</evidence>
<reference evidence="10" key="1">
    <citation type="submission" date="2025-08" db="UniProtKB">
        <authorList>
            <consortium name="RefSeq"/>
        </authorList>
    </citation>
    <scope>IDENTIFICATION</scope>
    <source>
        <tissue evidence="10">Entire body</tissue>
    </source>
</reference>
<dbReference type="SUPFAM" id="SSF50494">
    <property type="entry name" value="Trypsin-like serine proteases"/>
    <property type="match status" value="1"/>
</dbReference>
<dbReference type="RefSeq" id="XP_025835880.1">
    <property type="nucleotide sequence ID" value="XM_025980095.1"/>
</dbReference>
<dbReference type="PROSITE" id="PS00135">
    <property type="entry name" value="TRYPSIN_SER"/>
    <property type="match status" value="1"/>
</dbReference>
<sequence length="277" mass="29388">MREIGLIFIIFSLVTAHVIRDWSNIKPAPAVPNSLASSEEIKIVGGNEAARNSLPYQVALLLNDKEGGYFCGGSLISSRYVLTAAHCLADGLISAQVILGAHNLRRSESTQQLISSTTFKHHENFNNQTGQNDLGVIYLPTPANLNQYVQLIALPSRADVSNSFAGSEAVASGWGLFSSSSDDLSDVLRYVDVPVIANDVCQENFGSFITNSIICSGGVDKGICSGDSGGPLVVSNQLVGVASFVGEWGCYAGYPSAFTRVSSFLDWISANTDAVIS</sequence>
<evidence type="ECO:0000256" key="2">
    <source>
        <dbReference type="ARBA" id="ARBA00022670"/>
    </source>
</evidence>
<proteinExistence type="inferred from homology"/>
<dbReference type="InterPro" id="IPR009003">
    <property type="entry name" value="Peptidase_S1_PA"/>
</dbReference>
<dbReference type="PANTHER" id="PTHR24276:SF98">
    <property type="entry name" value="FI18310P1-RELATED"/>
    <property type="match status" value="1"/>
</dbReference>
<dbReference type="PROSITE" id="PS50240">
    <property type="entry name" value="TRYPSIN_DOM"/>
    <property type="match status" value="1"/>
</dbReference>
<dbReference type="PRINTS" id="PR00722">
    <property type="entry name" value="CHYMOTRYPSIN"/>
</dbReference>
<dbReference type="GeneID" id="108741717"/>
<gene>
    <name evidence="10" type="primary">LOC108741717</name>
</gene>
<dbReference type="GO" id="GO:0004252">
    <property type="term" value="F:serine-type endopeptidase activity"/>
    <property type="evidence" value="ECO:0007669"/>
    <property type="project" value="InterPro"/>
</dbReference>
<dbReference type="InterPro" id="IPR001314">
    <property type="entry name" value="Peptidase_S1A"/>
</dbReference>
<dbReference type="KEGG" id="apln:108741717"/>
<dbReference type="InterPro" id="IPR018114">
    <property type="entry name" value="TRYPSIN_HIS"/>
</dbReference>
<evidence type="ECO:0000256" key="1">
    <source>
        <dbReference type="ARBA" id="ARBA00007664"/>
    </source>
</evidence>
<keyword evidence="3 6" id="KW-0378">Hydrolase</keyword>
<keyword evidence="4 6" id="KW-0720">Serine protease</keyword>
<name>A0A7F5RJ34_AGRPL</name>
<organism evidence="9 10">
    <name type="scientific">Agrilus planipennis</name>
    <name type="common">Emerald ash borer</name>
    <name type="synonym">Agrilus marcopoli</name>
    <dbReference type="NCBI Taxonomy" id="224129"/>
    <lineage>
        <taxon>Eukaryota</taxon>
        <taxon>Metazoa</taxon>
        <taxon>Ecdysozoa</taxon>
        <taxon>Arthropoda</taxon>
        <taxon>Hexapoda</taxon>
        <taxon>Insecta</taxon>
        <taxon>Pterygota</taxon>
        <taxon>Neoptera</taxon>
        <taxon>Endopterygota</taxon>
        <taxon>Coleoptera</taxon>
        <taxon>Polyphaga</taxon>
        <taxon>Elateriformia</taxon>
        <taxon>Buprestoidea</taxon>
        <taxon>Buprestidae</taxon>
        <taxon>Agrilinae</taxon>
        <taxon>Agrilus</taxon>
    </lineage>
</organism>
<keyword evidence="9" id="KW-1185">Reference proteome</keyword>
<evidence type="ECO:0000256" key="7">
    <source>
        <dbReference type="SAM" id="SignalP"/>
    </source>
</evidence>
<dbReference type="InterPro" id="IPR033116">
    <property type="entry name" value="TRYPSIN_SER"/>
</dbReference>
<evidence type="ECO:0000256" key="6">
    <source>
        <dbReference type="RuleBase" id="RU363034"/>
    </source>
</evidence>
<evidence type="ECO:0000313" key="9">
    <source>
        <dbReference type="Proteomes" id="UP000192223"/>
    </source>
</evidence>